<gene>
    <name evidence="2" type="ORF">GCM10023191_000530</name>
</gene>
<evidence type="ECO:0000313" key="3">
    <source>
        <dbReference type="Proteomes" id="UP001500503"/>
    </source>
</evidence>
<dbReference type="Proteomes" id="UP001500503">
    <property type="component" value="Unassembled WGS sequence"/>
</dbReference>
<dbReference type="RefSeq" id="WP_345455637.1">
    <property type="nucleotide sequence ID" value="NZ_BAABHF010000002.1"/>
</dbReference>
<comment type="caution">
    <text evidence="2">The sequence shown here is derived from an EMBL/GenBank/DDBJ whole genome shotgun (WGS) entry which is preliminary data.</text>
</comment>
<dbReference type="InterPro" id="IPR038721">
    <property type="entry name" value="IS701-like_DDE_dom"/>
</dbReference>
<dbReference type="PANTHER" id="PTHR33627">
    <property type="entry name" value="TRANSPOSASE"/>
    <property type="match status" value="1"/>
</dbReference>
<reference evidence="3" key="1">
    <citation type="journal article" date="2019" name="Int. J. Syst. Evol. Microbiol.">
        <title>The Global Catalogue of Microorganisms (GCM) 10K type strain sequencing project: providing services to taxonomists for standard genome sequencing and annotation.</title>
        <authorList>
            <consortium name="The Broad Institute Genomics Platform"/>
            <consortium name="The Broad Institute Genome Sequencing Center for Infectious Disease"/>
            <person name="Wu L."/>
            <person name="Ma J."/>
        </authorList>
    </citation>
    <scope>NUCLEOTIDE SEQUENCE [LARGE SCALE GENOMIC DNA]</scope>
    <source>
        <strain evidence="3">JCM 17933</strain>
    </source>
</reference>
<sequence>MTINDLGAAAAARVEAVAAGGHLDDLMARMAGCYCRWEPRASAKKYVRALMSDLPRKNCWTITEHAGDATPGRMQHLLEAAKWDTMAAMAAIRGFVCDHLDDGDAVAILDESGQEKKGNATVGVKRQYVGCAGRVSNAINVVYCNFAVKTGHALVGARPYLPREWATDADRRARARVPEELAFATKPQLGRQILADLHTEDRLPPWVTGDEVYGGDPNLRAWLESTGTGYVLAIFESTRVAFTRAGTARADDALKMLIAADWVIESCGAGSKGERRYAWAWIATADPHRHLLIRRSLVPNAKGIREVAFYLCFAPEGHRVTPRTLTRSRRPPPIPLHQLIPLTVAEVKRLINLFTRSRHSISHHMHWHIWRHRHQARARWFHYRARLKRQ</sequence>
<organism evidence="2 3">
    <name type="scientific">Actinoallomurus oryzae</name>
    <dbReference type="NCBI Taxonomy" id="502180"/>
    <lineage>
        <taxon>Bacteria</taxon>
        <taxon>Bacillati</taxon>
        <taxon>Actinomycetota</taxon>
        <taxon>Actinomycetes</taxon>
        <taxon>Streptosporangiales</taxon>
        <taxon>Thermomonosporaceae</taxon>
        <taxon>Actinoallomurus</taxon>
    </lineage>
</organism>
<dbReference type="PANTHER" id="PTHR33627:SF1">
    <property type="entry name" value="TRANSPOSASE"/>
    <property type="match status" value="1"/>
</dbReference>
<proteinExistence type="predicted"/>
<name>A0ABP8P6F8_9ACTN</name>
<protein>
    <recommendedName>
        <fullName evidence="1">Transposase IS701-like DDE domain-containing protein</fullName>
    </recommendedName>
</protein>
<evidence type="ECO:0000259" key="1">
    <source>
        <dbReference type="Pfam" id="PF13546"/>
    </source>
</evidence>
<keyword evidence="3" id="KW-1185">Reference proteome</keyword>
<accession>A0ABP8P6F8</accession>
<dbReference type="NCBIfam" id="NF033540">
    <property type="entry name" value="transpos_IS701"/>
    <property type="match status" value="1"/>
</dbReference>
<feature type="domain" description="Transposase IS701-like DDE" evidence="1">
    <location>
        <begin position="39"/>
        <end position="242"/>
    </location>
</feature>
<evidence type="ECO:0000313" key="2">
    <source>
        <dbReference type="EMBL" id="GAA4481502.1"/>
    </source>
</evidence>
<dbReference type="EMBL" id="BAABHF010000002">
    <property type="protein sequence ID" value="GAA4481502.1"/>
    <property type="molecule type" value="Genomic_DNA"/>
</dbReference>
<dbReference type="Pfam" id="PF13546">
    <property type="entry name" value="DDE_5"/>
    <property type="match status" value="1"/>
</dbReference>
<dbReference type="InterPro" id="IPR039365">
    <property type="entry name" value="IS701-like"/>
</dbReference>